<evidence type="ECO:0000256" key="1">
    <source>
        <dbReference type="SAM" id="Phobius"/>
    </source>
</evidence>
<dbReference type="OrthoDB" id="1144971at2"/>
<gene>
    <name evidence="2" type="ORF">SAMN06265376_10642</name>
</gene>
<dbReference type="RefSeq" id="WP_089372668.1">
    <property type="nucleotide sequence ID" value="NZ_BMEP01000005.1"/>
</dbReference>
<keyword evidence="3" id="KW-1185">Reference proteome</keyword>
<protein>
    <recommendedName>
        <fullName evidence="4">Tetratricopeptide repeat-containing protein</fullName>
    </recommendedName>
</protein>
<dbReference type="Proteomes" id="UP000198379">
    <property type="component" value="Unassembled WGS sequence"/>
</dbReference>
<name>A0A239BAF7_9FLAO</name>
<reference evidence="2 3" key="1">
    <citation type="submission" date="2017-06" db="EMBL/GenBank/DDBJ databases">
        <authorList>
            <person name="Kim H.J."/>
            <person name="Triplett B.A."/>
        </authorList>
    </citation>
    <scope>NUCLEOTIDE SEQUENCE [LARGE SCALE GENOMIC DNA]</scope>
    <source>
        <strain evidence="2 3">DSM 25597</strain>
    </source>
</reference>
<evidence type="ECO:0000313" key="2">
    <source>
        <dbReference type="EMBL" id="SNS05005.1"/>
    </source>
</evidence>
<proteinExistence type="predicted"/>
<evidence type="ECO:0008006" key="4">
    <source>
        <dbReference type="Google" id="ProtNLM"/>
    </source>
</evidence>
<keyword evidence="1" id="KW-1133">Transmembrane helix</keyword>
<sequence>MNDDELKNEAIERYLLTKMTVNEREEFEEEMIQNPELKEQVALYKALYNIDQDNDDWITIEDNPQLLKKEIALFRSQETKEFSKSLKQYRQANTKEKESMFKMQRWSAIAAIVIIGVFILYPRSSDLPDLYEQYHNWEELPSYVSKGENTDQILEEIEATFRSKKYQNIITLSQTLDPTIYETNPQVLLFIGVSYLETNQYKNALTTFDRLTKSDGLDFHKGYWYKVLTFLKQEDKENAVKTLKTIMENPTYYKYSSAKELLKELE</sequence>
<organism evidence="2 3">
    <name type="scientific">Dokdonia pacifica</name>
    <dbReference type="NCBI Taxonomy" id="1627892"/>
    <lineage>
        <taxon>Bacteria</taxon>
        <taxon>Pseudomonadati</taxon>
        <taxon>Bacteroidota</taxon>
        <taxon>Flavobacteriia</taxon>
        <taxon>Flavobacteriales</taxon>
        <taxon>Flavobacteriaceae</taxon>
        <taxon>Dokdonia</taxon>
    </lineage>
</organism>
<accession>A0A239BAF7</accession>
<evidence type="ECO:0000313" key="3">
    <source>
        <dbReference type="Proteomes" id="UP000198379"/>
    </source>
</evidence>
<dbReference type="InterPro" id="IPR011990">
    <property type="entry name" value="TPR-like_helical_dom_sf"/>
</dbReference>
<dbReference type="AlphaFoldDB" id="A0A239BAF7"/>
<keyword evidence="1" id="KW-0812">Transmembrane</keyword>
<dbReference type="EMBL" id="FZNY01000006">
    <property type="protein sequence ID" value="SNS05005.1"/>
    <property type="molecule type" value="Genomic_DNA"/>
</dbReference>
<keyword evidence="1" id="KW-0472">Membrane</keyword>
<dbReference type="SUPFAM" id="SSF48452">
    <property type="entry name" value="TPR-like"/>
    <property type="match status" value="1"/>
</dbReference>
<dbReference type="Gene3D" id="1.25.40.10">
    <property type="entry name" value="Tetratricopeptide repeat domain"/>
    <property type="match status" value="1"/>
</dbReference>
<feature type="transmembrane region" description="Helical" evidence="1">
    <location>
        <begin position="105"/>
        <end position="121"/>
    </location>
</feature>